<keyword evidence="2" id="KW-1185">Reference proteome</keyword>
<dbReference type="RefSeq" id="WP_010078207.1">
    <property type="nucleotide sequence ID" value="NZ_AYYH01000006.1"/>
</dbReference>
<dbReference type="AlphaFoldDB" id="A0A0R2E6A0"/>
<dbReference type="PATRIC" id="fig|1046596.6.peg.2173"/>
<dbReference type="Proteomes" id="UP000050898">
    <property type="component" value="Unassembled WGS sequence"/>
</dbReference>
<name>A0A0R2E6A0_9LACO</name>
<gene>
    <name evidence="1" type="ORF">FD00_GL002070</name>
</gene>
<organism evidence="1 2">
    <name type="scientific">Liquorilactobacillus mali KCTC 3596 = DSM 20444</name>
    <dbReference type="NCBI Taxonomy" id="1046596"/>
    <lineage>
        <taxon>Bacteria</taxon>
        <taxon>Bacillati</taxon>
        <taxon>Bacillota</taxon>
        <taxon>Bacilli</taxon>
        <taxon>Lactobacillales</taxon>
        <taxon>Lactobacillaceae</taxon>
        <taxon>Liquorilactobacillus</taxon>
    </lineage>
</organism>
<evidence type="ECO:0000313" key="1">
    <source>
        <dbReference type="EMBL" id="KRN10827.1"/>
    </source>
</evidence>
<protein>
    <submittedName>
        <fullName evidence="1">Uncharacterized protein</fullName>
    </submittedName>
</protein>
<dbReference type="OrthoDB" id="2326448at2"/>
<dbReference type="EMBL" id="AYYH01000006">
    <property type="protein sequence ID" value="KRN10827.1"/>
    <property type="molecule type" value="Genomic_DNA"/>
</dbReference>
<evidence type="ECO:0000313" key="2">
    <source>
        <dbReference type="Proteomes" id="UP000050898"/>
    </source>
</evidence>
<sequence>MSSFSDSFRNHMKRVGATRYDRNMHDKTREFNKYFANALDKEDCIIDNIPTQAIFQDQSQSNNKDLSDDKYIILPNSVNCGVGSYVNWRSEQWLIFTGEFKTIPTHQQLKIKHVNHSIKWIVDKETKKVSNNGNGWGAYVQNQTLYTLGVSFTGNNLSLINGKMMLYVKNNSETSQITIGDRFFISSKVYKVEFADSISRIGLINLLLDEDTLNPELDNIELGIANYWGFNGEKEENPSDSSNIAIPTINIVGEQKARLGRSYSYSVVQVNEDGSKTPLKVSEWDVESVQTLPINILERDEDMFQFSVIDDSRYIGNMMNILAKVNDQYQSLSVKIIAKF</sequence>
<comment type="caution">
    <text evidence="1">The sequence shown here is derived from an EMBL/GenBank/DDBJ whole genome shotgun (WGS) entry which is preliminary data.</text>
</comment>
<reference evidence="1 2" key="1">
    <citation type="journal article" date="2015" name="Genome Announc.">
        <title>Expanding the biotechnology potential of lactobacilli through comparative genomics of 213 strains and associated genera.</title>
        <authorList>
            <person name="Sun Z."/>
            <person name="Harris H.M."/>
            <person name="McCann A."/>
            <person name="Guo C."/>
            <person name="Argimon S."/>
            <person name="Zhang W."/>
            <person name="Yang X."/>
            <person name="Jeffery I.B."/>
            <person name="Cooney J.C."/>
            <person name="Kagawa T.F."/>
            <person name="Liu W."/>
            <person name="Song Y."/>
            <person name="Salvetti E."/>
            <person name="Wrobel A."/>
            <person name="Rasinkangas P."/>
            <person name="Parkhill J."/>
            <person name="Rea M.C."/>
            <person name="O'Sullivan O."/>
            <person name="Ritari J."/>
            <person name="Douillard F.P."/>
            <person name="Paul Ross R."/>
            <person name="Yang R."/>
            <person name="Briner A.E."/>
            <person name="Felis G.E."/>
            <person name="de Vos W.M."/>
            <person name="Barrangou R."/>
            <person name="Klaenhammer T.R."/>
            <person name="Caufield P.W."/>
            <person name="Cui Y."/>
            <person name="Zhang H."/>
            <person name="O'Toole P.W."/>
        </authorList>
    </citation>
    <scope>NUCLEOTIDE SEQUENCE [LARGE SCALE GENOMIC DNA]</scope>
    <source>
        <strain evidence="1 2">DSM 20444</strain>
    </source>
</reference>
<proteinExistence type="predicted"/>
<accession>A0A0R2E6A0</accession>